<evidence type="ECO:0000256" key="6">
    <source>
        <dbReference type="ARBA" id="ARBA00022737"/>
    </source>
</evidence>
<dbReference type="InterPro" id="IPR015943">
    <property type="entry name" value="WD40/YVTN_repeat-like_dom_sf"/>
</dbReference>
<comment type="subcellular location">
    <subcellularLocation>
        <location evidence="1">Cell membrane</location>
        <topology evidence="1">Single-pass type I membrane protein</topology>
    </subcellularLocation>
</comment>
<dbReference type="PROSITE" id="PS51004">
    <property type="entry name" value="SEMA"/>
    <property type="match status" value="1"/>
</dbReference>
<feature type="compositionally biased region" description="Polar residues" evidence="13">
    <location>
        <begin position="1300"/>
        <end position="1313"/>
    </location>
</feature>
<dbReference type="EMBL" id="AFYH01231394">
    <property type="status" value="NOT_ANNOTATED_CDS"/>
    <property type="molecule type" value="Genomic_DNA"/>
</dbReference>
<evidence type="ECO:0000256" key="2">
    <source>
        <dbReference type="ARBA" id="ARBA00010297"/>
    </source>
</evidence>
<dbReference type="SMART" id="SM00429">
    <property type="entry name" value="IPT"/>
    <property type="match status" value="2"/>
</dbReference>
<evidence type="ECO:0000313" key="18">
    <source>
        <dbReference type="Proteomes" id="UP000008672"/>
    </source>
</evidence>
<feature type="domain" description="Sema" evidence="16">
    <location>
        <begin position="7"/>
        <end position="473"/>
    </location>
</feature>
<evidence type="ECO:0000256" key="4">
    <source>
        <dbReference type="ARBA" id="ARBA00022692"/>
    </source>
</evidence>
<dbReference type="GO" id="GO:0008360">
    <property type="term" value="P:regulation of cell shape"/>
    <property type="evidence" value="ECO:0007669"/>
    <property type="project" value="TreeGrafter"/>
</dbReference>
<dbReference type="InterPro" id="IPR016201">
    <property type="entry name" value="PSI"/>
</dbReference>
<dbReference type="InterPro" id="IPR013783">
    <property type="entry name" value="Ig-like_fold"/>
</dbReference>
<dbReference type="Pfam" id="PF17960">
    <property type="entry name" value="TIG_plexin"/>
    <property type="match status" value="1"/>
</dbReference>
<dbReference type="Pfam" id="PF08337">
    <property type="entry name" value="Plexin_cytopl"/>
    <property type="match status" value="1"/>
</dbReference>
<dbReference type="FunFam" id="1.10.506.10:FF:000012">
    <property type="entry name" value="Plexin B1"/>
    <property type="match status" value="1"/>
</dbReference>
<dbReference type="SUPFAM" id="SSF81296">
    <property type="entry name" value="E set domains"/>
    <property type="match status" value="2"/>
</dbReference>
<dbReference type="Pfam" id="PF01833">
    <property type="entry name" value="TIG"/>
    <property type="match status" value="2"/>
</dbReference>
<feature type="region of interest" description="Disordered" evidence="13">
    <location>
        <begin position="711"/>
        <end position="757"/>
    </location>
</feature>
<dbReference type="GO" id="GO:0030334">
    <property type="term" value="P:regulation of cell migration"/>
    <property type="evidence" value="ECO:0007669"/>
    <property type="project" value="TreeGrafter"/>
</dbReference>
<dbReference type="InterPro" id="IPR041362">
    <property type="entry name" value="TIG2_plexin"/>
</dbReference>
<feature type="region of interest" description="Disordered" evidence="13">
    <location>
        <begin position="671"/>
        <end position="698"/>
    </location>
</feature>
<dbReference type="GO" id="GO:0017154">
    <property type="term" value="F:semaphorin receptor activity"/>
    <property type="evidence" value="ECO:0007669"/>
    <property type="project" value="InterPro"/>
</dbReference>
<organism evidence="17 18">
    <name type="scientific">Latimeria chalumnae</name>
    <name type="common">Coelacanth</name>
    <dbReference type="NCBI Taxonomy" id="7897"/>
    <lineage>
        <taxon>Eukaryota</taxon>
        <taxon>Metazoa</taxon>
        <taxon>Chordata</taxon>
        <taxon>Craniata</taxon>
        <taxon>Vertebrata</taxon>
        <taxon>Euteleostomi</taxon>
        <taxon>Coelacanthiformes</taxon>
        <taxon>Coelacanthidae</taxon>
        <taxon>Latimeria</taxon>
    </lineage>
</organism>
<reference evidence="17" key="3">
    <citation type="submission" date="2025-09" db="UniProtKB">
        <authorList>
            <consortium name="Ensembl"/>
        </authorList>
    </citation>
    <scope>IDENTIFICATION</scope>
</reference>
<dbReference type="EMBL" id="AFYH01231395">
    <property type="status" value="NOT_ANNOTATED_CDS"/>
    <property type="molecule type" value="Genomic_DNA"/>
</dbReference>
<dbReference type="GO" id="GO:0005886">
    <property type="term" value="C:plasma membrane"/>
    <property type="evidence" value="ECO:0007669"/>
    <property type="project" value="UniProtKB-SubCell"/>
</dbReference>
<dbReference type="GO" id="GO:0007162">
    <property type="term" value="P:negative regulation of cell adhesion"/>
    <property type="evidence" value="ECO:0007669"/>
    <property type="project" value="TreeGrafter"/>
</dbReference>
<dbReference type="SMART" id="SM00630">
    <property type="entry name" value="Sema"/>
    <property type="match status" value="1"/>
</dbReference>
<dbReference type="Pfam" id="PF24317">
    <property type="entry name" value="PSI_Plexin-B"/>
    <property type="match status" value="1"/>
</dbReference>
<comment type="caution">
    <text evidence="12">Lacks conserved residue(s) required for the propagation of feature annotation.</text>
</comment>
<keyword evidence="3" id="KW-1003">Cell membrane</keyword>
<dbReference type="GeneTree" id="ENSGT01150000286928"/>
<reference evidence="17" key="2">
    <citation type="submission" date="2025-08" db="UniProtKB">
        <authorList>
            <consortium name="Ensembl"/>
        </authorList>
    </citation>
    <scope>IDENTIFICATION</scope>
</reference>
<dbReference type="EMBL" id="AFYH01231398">
    <property type="status" value="NOT_ANNOTATED_CDS"/>
    <property type="molecule type" value="Genomic_DNA"/>
</dbReference>
<dbReference type="EMBL" id="AFYH01231397">
    <property type="status" value="NOT_ANNOTATED_CDS"/>
    <property type="molecule type" value="Genomic_DNA"/>
</dbReference>
<protein>
    <recommendedName>
        <fullName evidence="16">Sema domain-containing protein</fullName>
    </recommendedName>
</protein>
<comment type="similarity">
    <text evidence="2">Belongs to the plexin family.</text>
</comment>
<evidence type="ECO:0000256" key="9">
    <source>
        <dbReference type="ARBA" id="ARBA00023157"/>
    </source>
</evidence>
<dbReference type="EMBL" id="AFYH01231400">
    <property type="status" value="NOT_ANNOTATED_CDS"/>
    <property type="molecule type" value="Genomic_DNA"/>
</dbReference>
<feature type="transmembrane region" description="Helical" evidence="14">
    <location>
        <begin position="1468"/>
        <end position="1492"/>
    </location>
</feature>
<dbReference type="Pfam" id="PF18020">
    <property type="entry name" value="TIG_2"/>
    <property type="match status" value="1"/>
</dbReference>
<dbReference type="InterPro" id="IPR001627">
    <property type="entry name" value="Semap_dom"/>
</dbReference>
<dbReference type="EMBL" id="AFYH01231392">
    <property type="status" value="NOT_ANNOTATED_CDS"/>
    <property type="molecule type" value="Genomic_DNA"/>
</dbReference>
<keyword evidence="4 14" id="KW-0812">Transmembrane</keyword>
<dbReference type="InterPro" id="IPR013548">
    <property type="entry name" value="Plexin_cytoplasmic_RasGAP_dom"/>
</dbReference>
<keyword evidence="8 14" id="KW-0472">Membrane</keyword>
<dbReference type="Pfam" id="PF20170">
    <property type="entry name" value="Plexin_RBD"/>
    <property type="match status" value="1"/>
</dbReference>
<evidence type="ECO:0000256" key="3">
    <source>
        <dbReference type="ARBA" id="ARBA00022475"/>
    </source>
</evidence>
<feature type="region of interest" description="Disordered" evidence="13">
    <location>
        <begin position="863"/>
        <end position="883"/>
    </location>
</feature>
<dbReference type="EMBL" id="AFYH01231396">
    <property type="status" value="NOT_ANNOTATED_CDS"/>
    <property type="molecule type" value="Genomic_DNA"/>
</dbReference>
<proteinExistence type="inferred from homology"/>
<dbReference type="HOGENOM" id="CLU_001436_1_1_1"/>
<dbReference type="InterPro" id="IPR036352">
    <property type="entry name" value="Semap_dom_sf"/>
</dbReference>
<dbReference type="SUPFAM" id="SSF48350">
    <property type="entry name" value="GTPase activation domain, GAP"/>
    <property type="match status" value="1"/>
</dbReference>
<dbReference type="Bgee" id="ENSLACG00000005308">
    <property type="expression patterns" value="Expressed in chordate pharynx and 1 other cell type or tissue"/>
</dbReference>
<evidence type="ECO:0000256" key="8">
    <source>
        <dbReference type="ARBA" id="ARBA00023136"/>
    </source>
</evidence>
<evidence type="ECO:0000313" key="17">
    <source>
        <dbReference type="Ensembl" id="ENSLACP00000005979.1"/>
    </source>
</evidence>
<dbReference type="PANTHER" id="PTHR22625">
    <property type="entry name" value="PLEXIN"/>
    <property type="match status" value="1"/>
</dbReference>
<dbReference type="InterPro" id="IPR057533">
    <property type="entry name" value="PSI_Plexin-B"/>
</dbReference>
<feature type="compositionally biased region" description="Basic and acidic residues" evidence="13">
    <location>
        <begin position="732"/>
        <end position="748"/>
    </location>
</feature>
<keyword evidence="11" id="KW-0325">Glycoprotein</keyword>
<dbReference type="EMBL" id="AFYH01231393">
    <property type="status" value="NOT_ANNOTATED_CDS"/>
    <property type="molecule type" value="Genomic_DNA"/>
</dbReference>
<dbReference type="EMBL" id="AFYH01231399">
    <property type="status" value="NOT_ANNOTATED_CDS"/>
    <property type="molecule type" value="Genomic_DNA"/>
</dbReference>
<evidence type="ECO:0000256" key="5">
    <source>
        <dbReference type="ARBA" id="ARBA00022729"/>
    </source>
</evidence>
<dbReference type="InterPro" id="IPR008936">
    <property type="entry name" value="Rho_GTPase_activation_prot"/>
</dbReference>
<dbReference type="eggNOG" id="KOG3610">
    <property type="taxonomic scope" value="Eukaryota"/>
</dbReference>
<dbReference type="SUPFAM" id="SSF101912">
    <property type="entry name" value="Sema domain"/>
    <property type="match status" value="1"/>
</dbReference>
<dbReference type="Pfam" id="PF01403">
    <property type="entry name" value="Sema"/>
    <property type="match status" value="1"/>
</dbReference>
<dbReference type="Gene3D" id="2.130.10.10">
    <property type="entry name" value="YVTN repeat-like/Quinoprotein amine dehydrogenase"/>
    <property type="match status" value="1"/>
</dbReference>
<dbReference type="InterPro" id="IPR002909">
    <property type="entry name" value="IPT_dom"/>
</dbReference>
<feature type="chain" id="PRO_5003580075" description="Sema domain-containing protein" evidence="15">
    <location>
        <begin position="21"/>
        <end position="2101"/>
    </location>
</feature>
<keyword evidence="7 14" id="KW-1133">Transmembrane helix</keyword>
<reference evidence="18" key="1">
    <citation type="submission" date="2011-08" db="EMBL/GenBank/DDBJ databases">
        <title>The draft genome of Latimeria chalumnae.</title>
        <authorList>
            <person name="Di Palma F."/>
            <person name="Alfoldi J."/>
            <person name="Johnson J."/>
            <person name="Berlin A."/>
            <person name="Gnerre S."/>
            <person name="Jaffe D."/>
            <person name="MacCallum I."/>
            <person name="Young S."/>
            <person name="Walker B.J."/>
            <person name="Lander E."/>
            <person name="Lindblad-Toh K."/>
        </authorList>
    </citation>
    <scope>NUCLEOTIDE SEQUENCE [LARGE SCALE GENOMIC DNA]</scope>
    <source>
        <strain evidence="18">Wild caught</strain>
    </source>
</reference>
<dbReference type="InterPro" id="IPR046800">
    <property type="entry name" value="Plexin_RBD"/>
</dbReference>
<dbReference type="InterPro" id="IPR041019">
    <property type="entry name" value="TIG1_plexin"/>
</dbReference>
<feature type="region of interest" description="Disordered" evidence="13">
    <location>
        <begin position="1292"/>
        <end position="1313"/>
    </location>
</feature>
<name>H3A8K8_LATCH</name>
<dbReference type="InParanoid" id="H3A8K8"/>
<dbReference type="Ensembl" id="ENSLACT00000006031.1">
    <property type="protein sequence ID" value="ENSLACP00000005979.1"/>
    <property type="gene ID" value="ENSLACG00000005308.1"/>
</dbReference>
<evidence type="ECO:0000256" key="15">
    <source>
        <dbReference type="SAM" id="SignalP"/>
    </source>
</evidence>
<dbReference type="Gene3D" id="3.10.20.90">
    <property type="entry name" value="Phosphatidylinositol 3-kinase Catalytic Subunit, Chain A, domain 1"/>
    <property type="match status" value="1"/>
</dbReference>
<dbReference type="OMA" id="MCTHESS"/>
<evidence type="ECO:0000256" key="12">
    <source>
        <dbReference type="PROSITE-ProRule" id="PRU00352"/>
    </source>
</evidence>
<evidence type="ECO:0000256" key="13">
    <source>
        <dbReference type="SAM" id="MobiDB-lite"/>
    </source>
</evidence>
<accession>H3A8K8</accession>
<dbReference type="STRING" id="7897.ENSLACP00000005979"/>
<dbReference type="Pfam" id="PF24479">
    <property type="entry name" value="PSI_PlexinA-B"/>
    <property type="match status" value="1"/>
</dbReference>
<dbReference type="PANTHER" id="PTHR22625:SF36">
    <property type="entry name" value="PLEXIN-B1"/>
    <property type="match status" value="1"/>
</dbReference>
<evidence type="ECO:0000256" key="10">
    <source>
        <dbReference type="ARBA" id="ARBA00023170"/>
    </source>
</evidence>
<keyword evidence="5 15" id="KW-0732">Signal</keyword>
<dbReference type="Gene3D" id="2.60.40.10">
    <property type="entry name" value="Immunoglobulins"/>
    <property type="match status" value="2"/>
</dbReference>
<dbReference type="Proteomes" id="UP000008672">
    <property type="component" value="Unassembled WGS sequence"/>
</dbReference>
<keyword evidence="10" id="KW-0675">Receptor</keyword>
<keyword evidence="18" id="KW-1185">Reference proteome</keyword>
<dbReference type="FunFam" id="2.60.40.10:FF:000203">
    <property type="entry name" value="Plexin B2"/>
    <property type="match status" value="1"/>
</dbReference>
<evidence type="ECO:0000256" key="11">
    <source>
        <dbReference type="ARBA" id="ARBA00023180"/>
    </source>
</evidence>
<evidence type="ECO:0000256" key="14">
    <source>
        <dbReference type="SAM" id="Phobius"/>
    </source>
</evidence>
<evidence type="ECO:0000256" key="7">
    <source>
        <dbReference type="ARBA" id="ARBA00022989"/>
    </source>
</evidence>
<dbReference type="SMART" id="SM00423">
    <property type="entry name" value="PSI"/>
    <property type="match status" value="2"/>
</dbReference>
<evidence type="ECO:0000256" key="1">
    <source>
        <dbReference type="ARBA" id="ARBA00004251"/>
    </source>
</evidence>
<dbReference type="EMBL" id="AFYH01231391">
    <property type="status" value="NOT_ANNOTATED_CDS"/>
    <property type="molecule type" value="Genomic_DNA"/>
</dbReference>
<dbReference type="InterPro" id="IPR014756">
    <property type="entry name" value="Ig_E-set"/>
</dbReference>
<feature type="signal peptide" evidence="15">
    <location>
        <begin position="1"/>
        <end position="20"/>
    </location>
</feature>
<sequence length="2101" mass="234538">MRAATLFFLLLLASFNVCQTQPNPTFTRPGTRFNHMVIHSPTGSVYIGAVNHLFHLSGSLSLVEETPTGPKWDSHECLPPVNPKDCPQSRQSNNTNMLLAVARNMAQLITCGNVWKGICEMRSLELVSKVSNQTKNPGDTQYVVANDPEVTTTGLVAMSKGKEVLFVSRGHASKDPMGIAPITTRTLQEPNVFSNEDMGKLVVVGSLLEYNHQFVKTFAHGKHIFFLFFRIDTMSKRDYKTYISRICADDRTYYSYVEVPLVCKQGNQNYNLARAAHLALSVPGGAGGARQEVEDLLFVTATVGQAYTPKPSEKAALCVYAMRDINQKIEETRKSCYANEGKSGETVEAYIGYQVQSKCNTLSPESCTIYPCGGEHTPNPVVGNIPVTIMPALTLDGQLTAVTAVVEANHTVAFLGDARGHLHKVYLMSPTNGKNYSLITVDWNSPVNPDLFLDATKDHLYVMTKSQSLSLQLYTSRHRIGTSIYFGHVNKYCLYAVLCRCSRISECEQHGEEHCWLWSYGPGVQCLTVESVTPPHQTREQQTQVVLRMDRLPTLAQGESFSCLFGDYLTPAVVEGTVVTCQSSPPEKIPVNDPGKDHLTTNLSLKFGSVTVASTVFIFYDCAAVMKLSLVSPCRDCVNSPWNCNWCLLENRCTYNSSSCQHKKTIYNKNPPPTISCSPQRDSEERDGNGAQNVEPAVDLKHILTTRNTVSEIGLISPPPKKEKQGTWGGRPEQEESQQRSVPTDHDIPASGCQSRLNPYNGPGTALVCGPAFTLTNLSNVPIIHMPSTSALMKLVSIPTTASPITSLLVPTPWDPAVTNHSGTLAPPDLSPALLSTWDVPPSSQSLPEDTWAVGELGNDAVLPSATAAPSQPGPDDKQHRSPLPDLFVSELAEWIESPGYEMLSEVLKGPDACPCMDEIYGSVLIPVGYDTKLTLIGRNLQLYKDQDPGYECIVEVEDPPLRLRAKLEETEQLDTHLILCQSHQYKYSLPELEHNVTVYVSRSPGYRIDSKAAINVSLYNCSVGHTDCSRCNASDAKYSCVWCGGERQSCVYKNTCTTQAEKCPRPIIHSIEPLTGPVEGGINLTISGSNLGQQFEDIADVTVAGIRCTLNPTSYDISIRIVCEVAAAHKEHSGKVKVVIRGQQAAVSTQNFTYQFCGFHLEDCPHRGGRGGGKRETVDYSMAMTVRVLGSHVKEPLFSVSRVNEEKIVCRTSPSKNQTEFCVRLTYGNANRTLKEPVYEYTKNPSITSATPEKSFYGGGRVITVKGKGFDVVQQPQIKVNVLELKSNRKKREGFKSVPRTQRSTEGTAQKDTGSLVETCTGNNSYVLMCPTPEVPRNVSRVELIFLLDNLHVNFSSVQRRGFQYVEDPVFLNVSRDSPYRVKSGELVEVKGKGLNQAMGKDEVKAWIGDGECVVQTLTDEHLYCTAPKTPQQTTSALPEFIVKMGKLKFSFGRVEYITEGQSGFPLAAKIGLCVGTAVVILIVLVIIFMYRRKSKQAVRDYKKVLVQLETLEISVGDQCRKEFSGTPPCDSVKRCYCPELLLFPSVLCHIRKKYNAVQDSRKNAMQNSRGVSLSVLKKKKNLDPLIHTLEEQQSFSQRDRGYVASLVSIALHGKLEYFTDIMKTLLGDLVEDYVVRNPKLMLRRTESVVEKLLSNWMSICLYSFLREEAGEPLYMLYRAIKYQVDKAPVDAVTGKAKRTINDSRLLRENIDYKALTLNVLMKSGGEVHPTPVRVLDVDTITQVKEKILDQSYKGALFSQRPLARNLDLEWRAGVAGHLTLSDEDVTSVTQGRWKRLNTLQHYKVGETETLLIDYYVTSYSFLKKKDVLLYTETPMLEDGEEGGVKRWHLVKPAEEHELPKHRRSSLRERERAKAIPEIYLTRLLSMKGTLQKFVDDVFQVIFSTNQPVPIAIKYFFDFMDEMAEKHGIEDEETVHIWKTNSLPLRFWVNVLKNPHFIFDVHLSDNVDAVLSVIAQTFIDCCTTSEHKVGRDSPVNKRICVYDIYTVRMKFTEEKKYYQDIQQMASISYQEMNSRLTEISGGIATEMNNLVALHELYKYINKYYDQIVFALEEDSTGQKMQLAYRLQQIAALVENKVTDL</sequence>
<dbReference type="Gene3D" id="1.10.506.10">
    <property type="entry name" value="GTPase Activation - p120gap, domain 1"/>
    <property type="match status" value="1"/>
</dbReference>
<dbReference type="InterPro" id="IPR031148">
    <property type="entry name" value="Plexin"/>
</dbReference>
<keyword evidence="6" id="KW-0677">Repeat</keyword>
<evidence type="ECO:0000259" key="16">
    <source>
        <dbReference type="PROSITE" id="PS51004"/>
    </source>
</evidence>
<dbReference type="GO" id="GO:0050772">
    <property type="term" value="P:positive regulation of axonogenesis"/>
    <property type="evidence" value="ECO:0007669"/>
    <property type="project" value="TreeGrafter"/>
</dbReference>
<keyword evidence="9" id="KW-1015">Disulfide bond</keyword>
<dbReference type="GO" id="GO:0002116">
    <property type="term" value="C:semaphorin receptor complex"/>
    <property type="evidence" value="ECO:0007669"/>
    <property type="project" value="TreeGrafter"/>
</dbReference>